<feature type="domain" description="EF-hand" evidence="3">
    <location>
        <begin position="76"/>
        <end position="111"/>
    </location>
</feature>
<dbReference type="GO" id="GO:0005509">
    <property type="term" value="F:calcium ion binding"/>
    <property type="evidence" value="ECO:0007669"/>
    <property type="project" value="InterPro"/>
</dbReference>
<dbReference type="GO" id="GO:0097602">
    <property type="term" value="F:cullin family protein binding"/>
    <property type="evidence" value="ECO:0007669"/>
    <property type="project" value="TreeGrafter"/>
</dbReference>
<dbReference type="STRING" id="461836.A0A0L0DEX5"/>
<dbReference type="SUPFAM" id="SSF47473">
    <property type="entry name" value="EF-hand"/>
    <property type="match status" value="1"/>
</dbReference>
<dbReference type="Proteomes" id="UP000054408">
    <property type="component" value="Unassembled WGS sequence"/>
</dbReference>
<reference evidence="4 5" key="1">
    <citation type="submission" date="2010-05" db="EMBL/GenBank/DDBJ databases">
        <title>The Genome Sequence of Thecamonas trahens ATCC 50062.</title>
        <authorList>
            <consortium name="The Broad Institute Genome Sequencing Platform"/>
            <person name="Russ C."/>
            <person name="Cuomo C."/>
            <person name="Shea T."/>
            <person name="Young S.K."/>
            <person name="Zeng Q."/>
            <person name="Koehrsen M."/>
            <person name="Haas B."/>
            <person name="Borodovsky M."/>
            <person name="Guigo R."/>
            <person name="Alvarado L."/>
            <person name="Berlin A."/>
            <person name="Bochicchio J."/>
            <person name="Borenstein D."/>
            <person name="Chapman S."/>
            <person name="Chen Z."/>
            <person name="Freedman E."/>
            <person name="Gellesch M."/>
            <person name="Goldberg J."/>
            <person name="Griggs A."/>
            <person name="Gujja S."/>
            <person name="Heilman E."/>
            <person name="Heiman D."/>
            <person name="Hepburn T."/>
            <person name="Howarth C."/>
            <person name="Jen D."/>
            <person name="Larson L."/>
            <person name="Mehta T."/>
            <person name="Park D."/>
            <person name="Pearson M."/>
            <person name="Roberts A."/>
            <person name="Saif S."/>
            <person name="Shenoy N."/>
            <person name="Sisk P."/>
            <person name="Stolte C."/>
            <person name="Sykes S."/>
            <person name="Thomson T."/>
            <person name="Walk T."/>
            <person name="White J."/>
            <person name="Yandava C."/>
            <person name="Burger G."/>
            <person name="Gray M.W."/>
            <person name="Holland P.W.H."/>
            <person name="King N."/>
            <person name="Lang F.B.F."/>
            <person name="Roger A.J."/>
            <person name="Ruiz-Trillo I."/>
            <person name="Lander E."/>
            <person name="Nusbaum C."/>
        </authorList>
    </citation>
    <scope>NUCLEOTIDE SEQUENCE [LARGE SCALE GENOMIC DNA]</scope>
    <source>
        <strain evidence="4 5">ATCC 50062</strain>
    </source>
</reference>
<dbReference type="Gene3D" id="1.10.238.10">
    <property type="entry name" value="EF-hand"/>
    <property type="match status" value="1"/>
</dbReference>
<dbReference type="InterPro" id="IPR018247">
    <property type="entry name" value="EF_Hand_1_Ca_BS"/>
</dbReference>
<sequence>MGIRHDETPLEVMSDELDIEAQIAICHELLDVPAKIHEVAWLVFDRMDRRGRGWLSMEQTEVALRAVNIWRGLRIPHYSDMSVLMHRFDLDDNGRLEFVEFLNLLVHVVELTLLYWGESISYSASASESSHSSVSRMHEMFALLAKSGSLVYTAIKGLDLFVKAANLQAKIMPASSRKTRWIRLDVGGTQFLTTKHSLTQDKKSLFGRLFAHAESLEGEKAVKASWNYKLKAVWYGPYSPEVAVLFASPPKLYDQGLPKGASAMHLLGKTKLPSLAQTAAAAAERAQVNAQLKDIDKAERKLAKERLALEARLADALKSESDVGGESAKKIKIQLKEVDEARKGKMRERDSVNARIRKLDAREDAQLAKSFLQGDDDIQEVFRFVANLKFISQEKDDLFYIDRDPVHFRPVLNYLRYGRLILDAAPGMPQPDLTGVLEEAKFFLVHDLIIEAERLLADRARQGL</sequence>
<dbReference type="RefSeq" id="XP_013756826.1">
    <property type="nucleotide sequence ID" value="XM_013901372.1"/>
</dbReference>
<evidence type="ECO:0000256" key="1">
    <source>
        <dbReference type="ARBA" id="ARBA00022837"/>
    </source>
</evidence>
<organism evidence="4 5">
    <name type="scientific">Thecamonas trahens ATCC 50062</name>
    <dbReference type="NCBI Taxonomy" id="461836"/>
    <lineage>
        <taxon>Eukaryota</taxon>
        <taxon>Apusozoa</taxon>
        <taxon>Apusomonadida</taxon>
        <taxon>Apusomonadidae</taxon>
        <taxon>Thecamonas</taxon>
    </lineage>
</organism>
<dbReference type="SUPFAM" id="SSF54695">
    <property type="entry name" value="POZ domain"/>
    <property type="match status" value="1"/>
</dbReference>
<evidence type="ECO:0000256" key="2">
    <source>
        <dbReference type="SAM" id="Coils"/>
    </source>
</evidence>
<dbReference type="EMBL" id="GL349462">
    <property type="protein sequence ID" value="KNC50775.1"/>
    <property type="molecule type" value="Genomic_DNA"/>
</dbReference>
<keyword evidence="1" id="KW-0106">Calcium</keyword>
<dbReference type="GO" id="GO:0051260">
    <property type="term" value="P:protein homooligomerization"/>
    <property type="evidence" value="ECO:0007669"/>
    <property type="project" value="InterPro"/>
</dbReference>
<dbReference type="PROSITE" id="PS00018">
    <property type="entry name" value="EF_HAND_1"/>
    <property type="match status" value="1"/>
</dbReference>
<dbReference type="GO" id="GO:0031463">
    <property type="term" value="C:Cul3-RING ubiquitin ligase complex"/>
    <property type="evidence" value="ECO:0007669"/>
    <property type="project" value="TreeGrafter"/>
</dbReference>
<gene>
    <name evidence="4" type="ORF">AMSG_12004</name>
</gene>
<dbReference type="PANTHER" id="PTHR14958">
    <property type="entry name" value="POTASSIUM CHANNEL TETRAMERISATION DOMAIN CONTAINING PROTEIN"/>
    <property type="match status" value="1"/>
</dbReference>
<name>A0A0L0DEX5_THETB</name>
<dbReference type="InterPro" id="IPR011333">
    <property type="entry name" value="SKP1/BTB/POZ_sf"/>
</dbReference>
<dbReference type="PROSITE" id="PS50222">
    <property type="entry name" value="EF_HAND_2"/>
    <property type="match status" value="1"/>
</dbReference>
<dbReference type="OrthoDB" id="2414723at2759"/>
<keyword evidence="2" id="KW-0175">Coiled coil</keyword>
<evidence type="ECO:0000313" key="4">
    <source>
        <dbReference type="EMBL" id="KNC50775.1"/>
    </source>
</evidence>
<dbReference type="GeneID" id="25569919"/>
<dbReference type="Pfam" id="PF02214">
    <property type="entry name" value="BTB_2"/>
    <property type="match status" value="1"/>
</dbReference>
<keyword evidence="5" id="KW-1185">Reference proteome</keyword>
<feature type="coiled-coil region" evidence="2">
    <location>
        <begin position="281"/>
        <end position="308"/>
    </location>
</feature>
<dbReference type="InterPro" id="IPR002048">
    <property type="entry name" value="EF_hand_dom"/>
</dbReference>
<dbReference type="AlphaFoldDB" id="A0A0L0DEX5"/>
<dbReference type="GO" id="GO:0005737">
    <property type="term" value="C:cytoplasm"/>
    <property type="evidence" value="ECO:0007669"/>
    <property type="project" value="TreeGrafter"/>
</dbReference>
<dbReference type="PANTHER" id="PTHR14958:SF29">
    <property type="entry name" value="INSOMNIAC, ISOFORM B"/>
    <property type="match status" value="1"/>
</dbReference>
<accession>A0A0L0DEX5</accession>
<dbReference type="InterPro" id="IPR011992">
    <property type="entry name" value="EF-hand-dom_pair"/>
</dbReference>
<dbReference type="GO" id="GO:0043161">
    <property type="term" value="P:proteasome-mediated ubiquitin-dependent protein catabolic process"/>
    <property type="evidence" value="ECO:0007669"/>
    <property type="project" value="TreeGrafter"/>
</dbReference>
<dbReference type="InterPro" id="IPR003131">
    <property type="entry name" value="T1-type_BTB"/>
</dbReference>
<protein>
    <recommendedName>
        <fullName evidence="3">EF-hand domain-containing protein</fullName>
    </recommendedName>
</protein>
<proteinExistence type="predicted"/>
<evidence type="ECO:0000313" key="5">
    <source>
        <dbReference type="Proteomes" id="UP000054408"/>
    </source>
</evidence>
<evidence type="ECO:0000259" key="3">
    <source>
        <dbReference type="PROSITE" id="PS50222"/>
    </source>
</evidence>
<dbReference type="Gene3D" id="3.30.710.10">
    <property type="entry name" value="Potassium Channel Kv1.1, Chain A"/>
    <property type="match status" value="2"/>
</dbReference>